<dbReference type="Gene3D" id="1.20.1500.10">
    <property type="entry name" value="YheA/YmcA-like"/>
    <property type="match status" value="1"/>
</dbReference>
<comment type="caution">
    <text evidence="2">The sequence shown here is derived from an EMBL/GenBank/DDBJ whole genome shotgun (WGS) entry which is preliminary data.</text>
</comment>
<dbReference type="EMBL" id="JBHSQV010000002">
    <property type="protein sequence ID" value="MFC5984963.1"/>
    <property type="molecule type" value="Genomic_DNA"/>
</dbReference>
<evidence type="ECO:0000313" key="2">
    <source>
        <dbReference type="EMBL" id="MFC5984963.1"/>
    </source>
</evidence>
<organism evidence="2 3">
    <name type="scientific">Marinicrinis lubricantis</name>
    <dbReference type="NCBI Taxonomy" id="2086470"/>
    <lineage>
        <taxon>Bacteria</taxon>
        <taxon>Bacillati</taxon>
        <taxon>Bacillota</taxon>
        <taxon>Bacilli</taxon>
        <taxon>Bacillales</taxon>
        <taxon>Paenibacillaceae</taxon>
    </lineage>
</organism>
<evidence type="ECO:0000313" key="3">
    <source>
        <dbReference type="Proteomes" id="UP001596250"/>
    </source>
</evidence>
<dbReference type="Pfam" id="PF06133">
    <property type="entry name" value="Com_YlbF"/>
    <property type="match status" value="1"/>
</dbReference>
<dbReference type="SUPFAM" id="SSF158622">
    <property type="entry name" value="YheA/YmcA-like"/>
    <property type="match status" value="1"/>
</dbReference>
<feature type="compositionally biased region" description="Low complexity" evidence="1">
    <location>
        <begin position="42"/>
        <end position="52"/>
    </location>
</feature>
<dbReference type="InterPro" id="IPR023378">
    <property type="entry name" value="YheA/YmcA-like_dom_sf"/>
</dbReference>
<sequence>MNVYDHAYALGKALQESSELKQLADAVKSVGADPDARRMLEEFQQQQQELQESYTDGELPSDEEMQSIQEKYEEINQNALIAALFQAEQRAQVMMQDIQRIVSESFEQAVGMKD</sequence>
<dbReference type="InterPro" id="IPR010368">
    <property type="entry name" value="Com_YlbF"/>
</dbReference>
<proteinExistence type="predicted"/>
<protein>
    <submittedName>
        <fullName evidence="2">YlbF family regulator</fullName>
    </submittedName>
</protein>
<dbReference type="RefSeq" id="WP_379891352.1">
    <property type="nucleotide sequence ID" value="NZ_CBCSCT010000008.1"/>
</dbReference>
<name>A0ABW1IJ51_9BACL</name>
<feature type="region of interest" description="Disordered" evidence="1">
    <location>
        <begin position="42"/>
        <end position="66"/>
    </location>
</feature>
<evidence type="ECO:0000256" key="1">
    <source>
        <dbReference type="SAM" id="MobiDB-lite"/>
    </source>
</evidence>
<accession>A0ABW1IJ51</accession>
<gene>
    <name evidence="2" type="ORF">ACFPXP_00380</name>
</gene>
<keyword evidence="3" id="KW-1185">Reference proteome</keyword>
<reference evidence="3" key="1">
    <citation type="journal article" date="2019" name="Int. J. Syst. Evol. Microbiol.">
        <title>The Global Catalogue of Microorganisms (GCM) 10K type strain sequencing project: providing services to taxonomists for standard genome sequencing and annotation.</title>
        <authorList>
            <consortium name="The Broad Institute Genomics Platform"/>
            <consortium name="The Broad Institute Genome Sequencing Center for Infectious Disease"/>
            <person name="Wu L."/>
            <person name="Ma J."/>
        </authorList>
    </citation>
    <scope>NUCLEOTIDE SEQUENCE [LARGE SCALE GENOMIC DNA]</scope>
    <source>
        <strain evidence="3">CCM 8749</strain>
    </source>
</reference>
<dbReference type="Proteomes" id="UP001596250">
    <property type="component" value="Unassembled WGS sequence"/>
</dbReference>